<dbReference type="Proteomes" id="UP000046393">
    <property type="component" value="Unplaced"/>
</dbReference>
<feature type="transmembrane region" description="Helical" evidence="6">
    <location>
        <begin position="63"/>
        <end position="84"/>
    </location>
</feature>
<evidence type="ECO:0000313" key="8">
    <source>
        <dbReference type="WBParaSite" id="SMUV_0000156501-mRNA-1"/>
    </source>
</evidence>
<evidence type="ECO:0000256" key="1">
    <source>
        <dbReference type="ARBA" id="ARBA00004141"/>
    </source>
</evidence>
<dbReference type="AlphaFoldDB" id="A0A0N5ABN9"/>
<dbReference type="GO" id="GO:0016020">
    <property type="term" value="C:membrane"/>
    <property type="evidence" value="ECO:0007669"/>
    <property type="project" value="UniProtKB-SubCell"/>
</dbReference>
<dbReference type="Pfam" id="PF07690">
    <property type="entry name" value="MFS_1"/>
    <property type="match status" value="1"/>
</dbReference>
<evidence type="ECO:0000256" key="5">
    <source>
        <dbReference type="ARBA" id="ARBA00023136"/>
    </source>
</evidence>
<dbReference type="PANTHER" id="PTHR43385">
    <property type="entry name" value="RIBOFLAVIN TRANSPORTER RIBJ"/>
    <property type="match status" value="1"/>
</dbReference>
<feature type="transmembrane region" description="Helical" evidence="6">
    <location>
        <begin position="200"/>
        <end position="220"/>
    </location>
</feature>
<feature type="transmembrane region" description="Helical" evidence="6">
    <location>
        <begin position="346"/>
        <end position="366"/>
    </location>
</feature>
<sequence>MQPDFVATALLRLKPLNRVAVVLCGAVIIHLTIGTYHTYGNMLPYIASYMTNYTDSNITLEQLVWVPNFQGCFPFAMVIGGVLSTAFGCRVATFIGCAIMTTGVFLTYWTIKASLSAFLFTYGMMFGFGQGIAYVTAVNTAINWAPNNVGVISGIVAAGFGLSSSIFAPIQTVIINPENFKPTTAGYFTSSKLLARVPSVFYSLAIVYCIMQLIGIAVMCDPPDEKSFTQYPYKKLPRMFDDECDIQLDDCDPDNSDASSTMITNNFNENFDQSLTTVQVLSSSTFYCLFAALFCCSFYGNMYYNLYKTYGETFIDDDLFMAYAFSSGSIVNAFSRIFWGFLADRTSFHVFCLKCATTLATFLLLTMPQTSRFGKWPYFVWLNAMFICLAATHALFIIASIKCFGTANKSTNYGFLILSTVS</sequence>
<dbReference type="SUPFAM" id="SSF103473">
    <property type="entry name" value="MFS general substrate transporter"/>
    <property type="match status" value="1"/>
</dbReference>
<dbReference type="STRING" id="451379.A0A0N5ABN9"/>
<dbReference type="WBParaSite" id="SMUV_0000156501-mRNA-1">
    <property type="protein sequence ID" value="SMUV_0000156501-mRNA-1"/>
    <property type="gene ID" value="SMUV_0000156501"/>
</dbReference>
<feature type="transmembrane region" description="Helical" evidence="6">
    <location>
        <begin position="378"/>
        <end position="399"/>
    </location>
</feature>
<evidence type="ECO:0000313" key="7">
    <source>
        <dbReference type="Proteomes" id="UP000046393"/>
    </source>
</evidence>
<dbReference type="InterPro" id="IPR052983">
    <property type="entry name" value="MFS_Riboflavin_Transporter"/>
</dbReference>
<dbReference type="GO" id="GO:0022857">
    <property type="term" value="F:transmembrane transporter activity"/>
    <property type="evidence" value="ECO:0007669"/>
    <property type="project" value="InterPro"/>
</dbReference>
<keyword evidence="5 6" id="KW-0472">Membrane</keyword>
<feature type="transmembrane region" description="Helical" evidence="6">
    <location>
        <begin position="20"/>
        <end position="39"/>
    </location>
</feature>
<organism evidence="7 8">
    <name type="scientific">Syphacia muris</name>
    <dbReference type="NCBI Taxonomy" id="451379"/>
    <lineage>
        <taxon>Eukaryota</taxon>
        <taxon>Metazoa</taxon>
        <taxon>Ecdysozoa</taxon>
        <taxon>Nematoda</taxon>
        <taxon>Chromadorea</taxon>
        <taxon>Rhabditida</taxon>
        <taxon>Spirurina</taxon>
        <taxon>Oxyuridomorpha</taxon>
        <taxon>Oxyuroidea</taxon>
        <taxon>Oxyuridae</taxon>
        <taxon>Syphacia</taxon>
    </lineage>
</organism>
<proteinExistence type="predicted"/>
<feature type="transmembrane region" description="Helical" evidence="6">
    <location>
        <begin position="117"/>
        <end position="137"/>
    </location>
</feature>
<name>A0A0N5ABN9_9BILA</name>
<feature type="transmembrane region" description="Helical" evidence="6">
    <location>
        <begin position="149"/>
        <end position="170"/>
    </location>
</feature>
<dbReference type="Gene3D" id="1.20.1250.20">
    <property type="entry name" value="MFS general substrate transporter like domains"/>
    <property type="match status" value="1"/>
</dbReference>
<keyword evidence="4 6" id="KW-1133">Transmembrane helix</keyword>
<evidence type="ECO:0000256" key="4">
    <source>
        <dbReference type="ARBA" id="ARBA00022989"/>
    </source>
</evidence>
<dbReference type="InterPro" id="IPR036259">
    <property type="entry name" value="MFS_trans_sf"/>
</dbReference>
<evidence type="ECO:0000256" key="6">
    <source>
        <dbReference type="SAM" id="Phobius"/>
    </source>
</evidence>
<feature type="transmembrane region" description="Helical" evidence="6">
    <location>
        <begin position="280"/>
        <end position="300"/>
    </location>
</feature>
<evidence type="ECO:0000256" key="2">
    <source>
        <dbReference type="ARBA" id="ARBA00022448"/>
    </source>
</evidence>
<accession>A0A0N5ABN9</accession>
<dbReference type="InterPro" id="IPR011701">
    <property type="entry name" value="MFS"/>
</dbReference>
<keyword evidence="7" id="KW-1185">Reference proteome</keyword>
<keyword evidence="3 6" id="KW-0812">Transmembrane</keyword>
<comment type="subcellular location">
    <subcellularLocation>
        <location evidence="1">Membrane</location>
        <topology evidence="1">Multi-pass membrane protein</topology>
    </subcellularLocation>
</comment>
<feature type="transmembrane region" description="Helical" evidence="6">
    <location>
        <begin position="91"/>
        <end position="111"/>
    </location>
</feature>
<feature type="transmembrane region" description="Helical" evidence="6">
    <location>
        <begin position="320"/>
        <end position="339"/>
    </location>
</feature>
<keyword evidence="2" id="KW-0813">Transport</keyword>
<evidence type="ECO:0000256" key="3">
    <source>
        <dbReference type="ARBA" id="ARBA00022692"/>
    </source>
</evidence>
<protein>
    <submittedName>
        <fullName evidence="8">MFS domain-containing protein</fullName>
    </submittedName>
</protein>
<reference evidence="8" key="1">
    <citation type="submission" date="2017-02" db="UniProtKB">
        <authorList>
            <consortium name="WormBaseParasite"/>
        </authorList>
    </citation>
    <scope>IDENTIFICATION</scope>
</reference>
<dbReference type="PANTHER" id="PTHR43385:SF1">
    <property type="entry name" value="RIBOFLAVIN TRANSPORTER RIBJ"/>
    <property type="match status" value="1"/>
</dbReference>